<feature type="domain" description="C2" evidence="8">
    <location>
        <begin position="122"/>
        <end position="257"/>
    </location>
</feature>
<dbReference type="InterPro" id="IPR035892">
    <property type="entry name" value="C2_domain_sf"/>
</dbReference>
<dbReference type="InterPro" id="IPR000008">
    <property type="entry name" value="C2_dom"/>
</dbReference>
<dbReference type="PROSITE" id="PS00509">
    <property type="entry name" value="RAS_GTPASE_ACTIV_1"/>
    <property type="match status" value="1"/>
</dbReference>
<dbReference type="PANTHER" id="PTHR10194:SF148">
    <property type="entry name" value="GTPASE-ACTIVATING PROTEIN"/>
    <property type="match status" value="1"/>
</dbReference>
<dbReference type="Gene3D" id="2.30.29.30">
    <property type="entry name" value="Pleckstrin-homology domain (PH domain)/Phosphotyrosine-binding domain (PTB)"/>
    <property type="match status" value="1"/>
</dbReference>
<evidence type="ECO:0000256" key="3">
    <source>
        <dbReference type="ARBA" id="ARBA00022737"/>
    </source>
</evidence>
<feature type="domain" description="C2" evidence="8">
    <location>
        <begin position="1"/>
        <end position="111"/>
    </location>
</feature>
<evidence type="ECO:0000256" key="4">
    <source>
        <dbReference type="ARBA" id="ARBA00022771"/>
    </source>
</evidence>
<evidence type="ECO:0000313" key="10">
    <source>
        <dbReference type="EMBL" id="CAH1402467.1"/>
    </source>
</evidence>
<dbReference type="InterPro" id="IPR039360">
    <property type="entry name" value="Ras_GTPase"/>
</dbReference>
<dbReference type="CDD" id="cd05128">
    <property type="entry name" value="RasGAP_GAP1_like"/>
    <property type="match status" value="1"/>
</dbReference>
<dbReference type="PROSITE" id="PS50003">
    <property type="entry name" value="PH_DOMAIN"/>
    <property type="match status" value="1"/>
</dbReference>
<accession>A0A9P0HIR0</accession>
<sequence length="828" mass="95333">MADLVNEVRIEERLKIKIGEAKNLPIRSHGSVSERDVYCILSLDQEEIFRTSTIDRTLNPFFGEEFQFNVPRRFRFLSVYMYDRDKTEKVIGKVAIKREDLQIYHNKDHWFQIKPVNQHTEVQGKVHLDINFERPTDENSPEKLIVKVSECNDLTLCHGCCDPFATISVRLTSGRVETRRTRVRKKTNSPQFDEKFTFELRSWRKNSDSRYNVADVGDWCELVVTLYHDGGSSQFFLGEIRVPLGQNIQQSAWYLLQPGKRTYVKSKPESLCSDMGSLRLKIHYTRDYVFDKRIYGKLRELLLKSCSVQPITSSACYLLGEIIPNKFDAAQPLARIFLHHGMIVPVMKALAVWEISKITDANTIFRGNTLVSKMMDETMRLAGLGYLHETLKKPLETVLTERKSCEIDPSRISDSSTIHTNLNNLKEYVEIIFQAIVNSALRCPPVLCELFHELRQIASSRFPDNKEVRYSVISGFIFLRFFAPAILGPKLFDLTNKHIDSQINRTLTLISKTIQSLCNLVTSRTTACKEQYMCSMYQTFYTDMHVTAIRQFLEIISASSSLSHDKNNSRVILKEGVMTKRAQGRKRFGRKNFKQRYFTLTTQDLSYSKQKGKEPLCTIPLSDILAVERLQHDSFRKSNMFQIVQPTRVLYIQASNCVEEKEWVDLLGKMCYTNHQRLQTYHPSAFVNGHWQCCFSQAESAEGCCDVSNETQLQMNIDSDRELARIHSLIVEHMDRVQSIINFCESRSVLGTRANDGDFVGTCIIEDPASCSKTLFDLRDAAVDLQTQTRIYLRKIARETKYGSKQAPIGDDNYLLLANRIDTSIKTS</sequence>
<dbReference type="InterPro" id="IPR008936">
    <property type="entry name" value="Rho_GTPase_activation_prot"/>
</dbReference>
<evidence type="ECO:0000256" key="5">
    <source>
        <dbReference type="ARBA" id="ARBA00022833"/>
    </source>
</evidence>
<dbReference type="Gene3D" id="2.60.40.150">
    <property type="entry name" value="C2 domain"/>
    <property type="match status" value="2"/>
</dbReference>
<proteinExistence type="predicted"/>
<protein>
    <recommendedName>
        <fullName evidence="12">Ras GTPase-activating protein</fullName>
    </recommendedName>
</protein>
<dbReference type="InterPro" id="IPR011993">
    <property type="entry name" value="PH-like_dom_sf"/>
</dbReference>
<dbReference type="InterPro" id="IPR001562">
    <property type="entry name" value="Znf_Btk_motif"/>
</dbReference>
<dbReference type="Proteomes" id="UP001152798">
    <property type="component" value="Chromosome 5"/>
</dbReference>
<dbReference type="AlphaFoldDB" id="A0A9P0HIR0"/>
<dbReference type="PANTHER" id="PTHR10194">
    <property type="entry name" value="RAS GTPASE-ACTIVATING PROTEINS"/>
    <property type="match status" value="1"/>
</dbReference>
<dbReference type="GO" id="GO:0005096">
    <property type="term" value="F:GTPase activator activity"/>
    <property type="evidence" value="ECO:0007669"/>
    <property type="project" value="UniProtKB-KW"/>
</dbReference>
<evidence type="ECO:0000259" key="8">
    <source>
        <dbReference type="PROSITE" id="PS50004"/>
    </source>
</evidence>
<keyword evidence="1" id="KW-0343">GTPase activation</keyword>
<evidence type="ECO:0000256" key="6">
    <source>
        <dbReference type="PROSITE-ProRule" id="PRU00432"/>
    </source>
</evidence>
<dbReference type="CDD" id="cd01244">
    <property type="entry name" value="PH_GAP1-like"/>
    <property type="match status" value="1"/>
</dbReference>
<keyword evidence="3" id="KW-0677">Repeat</keyword>
<keyword evidence="4 6" id="KW-0863">Zinc-finger</keyword>
<dbReference type="Gene3D" id="1.10.506.10">
    <property type="entry name" value="GTPase Activation - p120gap, domain 1"/>
    <property type="match status" value="1"/>
</dbReference>
<evidence type="ECO:0000256" key="1">
    <source>
        <dbReference type="ARBA" id="ARBA00022468"/>
    </source>
</evidence>
<evidence type="ECO:0000259" key="7">
    <source>
        <dbReference type="PROSITE" id="PS50003"/>
    </source>
</evidence>
<dbReference type="PROSITE" id="PS50004">
    <property type="entry name" value="C2"/>
    <property type="match status" value="2"/>
</dbReference>
<dbReference type="Pfam" id="PF00168">
    <property type="entry name" value="C2"/>
    <property type="match status" value="2"/>
</dbReference>
<evidence type="ECO:0000256" key="2">
    <source>
        <dbReference type="ARBA" id="ARBA00022723"/>
    </source>
</evidence>
<feature type="domain" description="PH" evidence="7">
    <location>
        <begin position="571"/>
        <end position="672"/>
    </location>
</feature>
<dbReference type="SUPFAM" id="SSF49562">
    <property type="entry name" value="C2 domain (Calcium/lipid-binding domain, CaLB)"/>
    <property type="match status" value="2"/>
</dbReference>
<gene>
    <name evidence="10" type="ORF">NEZAVI_LOCUS11282</name>
</gene>
<name>A0A9P0HIR0_NEZVI</name>
<dbReference type="SMART" id="SM00323">
    <property type="entry name" value="RasGAP"/>
    <property type="match status" value="1"/>
</dbReference>
<dbReference type="PROSITE" id="PS51113">
    <property type="entry name" value="ZF_BTK"/>
    <property type="match status" value="1"/>
</dbReference>
<dbReference type="GO" id="GO:0008270">
    <property type="term" value="F:zinc ion binding"/>
    <property type="evidence" value="ECO:0007669"/>
    <property type="project" value="UniProtKB-KW"/>
</dbReference>
<dbReference type="PROSITE" id="PS50018">
    <property type="entry name" value="RAS_GTPASE_ACTIV_2"/>
    <property type="match status" value="1"/>
</dbReference>
<evidence type="ECO:0008006" key="12">
    <source>
        <dbReference type="Google" id="ProtNLM"/>
    </source>
</evidence>
<keyword evidence="5" id="KW-0862">Zinc</keyword>
<dbReference type="InterPro" id="IPR023152">
    <property type="entry name" value="RasGAP_CS"/>
</dbReference>
<reference evidence="10" key="1">
    <citation type="submission" date="2022-01" db="EMBL/GenBank/DDBJ databases">
        <authorList>
            <person name="King R."/>
        </authorList>
    </citation>
    <scope>NUCLEOTIDE SEQUENCE</scope>
</reference>
<dbReference type="SMART" id="SM00239">
    <property type="entry name" value="C2"/>
    <property type="match status" value="2"/>
</dbReference>
<dbReference type="InterPro" id="IPR001936">
    <property type="entry name" value="RasGAP_dom"/>
</dbReference>
<dbReference type="InterPro" id="IPR001849">
    <property type="entry name" value="PH_domain"/>
</dbReference>
<feature type="domain" description="Ras-GAP" evidence="9">
    <location>
        <begin position="325"/>
        <end position="519"/>
    </location>
</feature>
<dbReference type="OrthoDB" id="1562946at2759"/>
<organism evidence="10 11">
    <name type="scientific">Nezara viridula</name>
    <name type="common">Southern green stink bug</name>
    <name type="synonym">Cimex viridulus</name>
    <dbReference type="NCBI Taxonomy" id="85310"/>
    <lineage>
        <taxon>Eukaryota</taxon>
        <taxon>Metazoa</taxon>
        <taxon>Ecdysozoa</taxon>
        <taxon>Arthropoda</taxon>
        <taxon>Hexapoda</taxon>
        <taxon>Insecta</taxon>
        <taxon>Pterygota</taxon>
        <taxon>Neoptera</taxon>
        <taxon>Paraneoptera</taxon>
        <taxon>Hemiptera</taxon>
        <taxon>Heteroptera</taxon>
        <taxon>Panheteroptera</taxon>
        <taxon>Pentatomomorpha</taxon>
        <taxon>Pentatomoidea</taxon>
        <taxon>Pentatomidae</taxon>
        <taxon>Pentatominae</taxon>
        <taxon>Nezara</taxon>
    </lineage>
</organism>
<dbReference type="Pfam" id="PF00616">
    <property type="entry name" value="RasGAP"/>
    <property type="match status" value="2"/>
</dbReference>
<keyword evidence="2" id="KW-0479">Metal-binding</keyword>
<dbReference type="SUPFAM" id="SSF48350">
    <property type="entry name" value="GTPase activation domain, GAP"/>
    <property type="match status" value="1"/>
</dbReference>
<evidence type="ECO:0000259" key="9">
    <source>
        <dbReference type="PROSITE" id="PS50018"/>
    </source>
</evidence>
<dbReference type="Pfam" id="PF00169">
    <property type="entry name" value="PH"/>
    <property type="match status" value="1"/>
</dbReference>
<dbReference type="SMART" id="SM00107">
    <property type="entry name" value="BTK"/>
    <property type="match status" value="1"/>
</dbReference>
<dbReference type="GO" id="GO:0035556">
    <property type="term" value="P:intracellular signal transduction"/>
    <property type="evidence" value="ECO:0007669"/>
    <property type="project" value="InterPro"/>
</dbReference>
<dbReference type="Pfam" id="PF00779">
    <property type="entry name" value="BTK"/>
    <property type="match status" value="1"/>
</dbReference>
<dbReference type="EMBL" id="OV725081">
    <property type="protein sequence ID" value="CAH1402467.1"/>
    <property type="molecule type" value="Genomic_DNA"/>
</dbReference>
<dbReference type="SMART" id="SM00233">
    <property type="entry name" value="PH"/>
    <property type="match status" value="1"/>
</dbReference>
<dbReference type="SUPFAM" id="SSF50729">
    <property type="entry name" value="PH domain-like"/>
    <property type="match status" value="1"/>
</dbReference>
<evidence type="ECO:0000313" key="11">
    <source>
        <dbReference type="Proteomes" id="UP001152798"/>
    </source>
</evidence>
<keyword evidence="11" id="KW-1185">Reference proteome</keyword>